<gene>
    <name evidence="6" type="ORF">D9611_007216</name>
</gene>
<evidence type="ECO:0000256" key="4">
    <source>
        <dbReference type="ARBA" id="ARBA00023136"/>
    </source>
</evidence>
<name>A0A8H5B134_9AGAR</name>
<keyword evidence="4 5" id="KW-0472">Membrane</keyword>
<evidence type="ECO:0000256" key="1">
    <source>
        <dbReference type="ARBA" id="ARBA00004370"/>
    </source>
</evidence>
<dbReference type="GO" id="GO:0016020">
    <property type="term" value="C:membrane"/>
    <property type="evidence" value="ECO:0007669"/>
    <property type="project" value="UniProtKB-SubCell"/>
</dbReference>
<accession>A0A8H5B134</accession>
<dbReference type="InterPro" id="IPR001129">
    <property type="entry name" value="Membr-assoc_MAPEG"/>
</dbReference>
<comment type="subcellular location">
    <subcellularLocation>
        <location evidence="1">Membrane</location>
    </subcellularLocation>
</comment>
<proteinExistence type="predicted"/>
<dbReference type="PANTHER" id="PTHR35371:SF1">
    <property type="entry name" value="BLR7753 PROTEIN"/>
    <property type="match status" value="1"/>
</dbReference>
<evidence type="ECO:0000313" key="6">
    <source>
        <dbReference type="EMBL" id="KAF5314702.1"/>
    </source>
</evidence>
<keyword evidence="2 5" id="KW-0812">Transmembrane</keyword>
<evidence type="ECO:0000313" key="7">
    <source>
        <dbReference type="Proteomes" id="UP000541558"/>
    </source>
</evidence>
<reference evidence="6 7" key="1">
    <citation type="journal article" date="2020" name="ISME J.">
        <title>Uncovering the hidden diversity of litter-decomposition mechanisms in mushroom-forming fungi.</title>
        <authorList>
            <person name="Floudas D."/>
            <person name="Bentzer J."/>
            <person name="Ahren D."/>
            <person name="Johansson T."/>
            <person name="Persson P."/>
            <person name="Tunlid A."/>
        </authorList>
    </citation>
    <scope>NUCLEOTIDE SEQUENCE [LARGE SCALE GENOMIC DNA]</scope>
    <source>
        <strain evidence="6 7">CBS 175.51</strain>
    </source>
</reference>
<dbReference type="Proteomes" id="UP000541558">
    <property type="component" value="Unassembled WGS sequence"/>
</dbReference>
<dbReference type="PANTHER" id="PTHR35371">
    <property type="entry name" value="INNER MEMBRANE PROTEIN"/>
    <property type="match status" value="1"/>
</dbReference>
<dbReference type="InterPro" id="IPR023352">
    <property type="entry name" value="MAPEG-like_dom_sf"/>
</dbReference>
<feature type="transmembrane region" description="Helical" evidence="5">
    <location>
        <begin position="130"/>
        <end position="150"/>
    </location>
</feature>
<keyword evidence="3 5" id="KW-1133">Transmembrane helix</keyword>
<dbReference type="SUPFAM" id="SSF161084">
    <property type="entry name" value="MAPEG domain-like"/>
    <property type="match status" value="1"/>
</dbReference>
<feature type="transmembrane region" description="Helical" evidence="5">
    <location>
        <begin position="6"/>
        <end position="23"/>
    </location>
</feature>
<dbReference type="EMBL" id="JAACJK010000221">
    <property type="protein sequence ID" value="KAF5314702.1"/>
    <property type="molecule type" value="Genomic_DNA"/>
</dbReference>
<dbReference type="OrthoDB" id="2122304at2759"/>
<organism evidence="6 7">
    <name type="scientific">Ephemerocybe angulata</name>
    <dbReference type="NCBI Taxonomy" id="980116"/>
    <lineage>
        <taxon>Eukaryota</taxon>
        <taxon>Fungi</taxon>
        <taxon>Dikarya</taxon>
        <taxon>Basidiomycota</taxon>
        <taxon>Agaricomycotina</taxon>
        <taxon>Agaricomycetes</taxon>
        <taxon>Agaricomycetidae</taxon>
        <taxon>Agaricales</taxon>
        <taxon>Agaricineae</taxon>
        <taxon>Psathyrellaceae</taxon>
        <taxon>Ephemerocybe</taxon>
    </lineage>
</organism>
<sequence length="153" mass="17104">MLALLNAPISLYTIPLAWLFAYLPQVYRVRLMKQVKVFDNDQPRQILNKISAKEGVDAKLKAKIARVEGAHYNGLESYPLWSIAVLAANVAGLNQRAINLTAGVYLGSRVVYNYIYIKQTRRWHTSMRTLVWLVGVGSSISLLVRSGNLLSSA</sequence>
<dbReference type="Pfam" id="PF01124">
    <property type="entry name" value="MAPEG"/>
    <property type="match status" value="1"/>
</dbReference>
<dbReference type="Gene3D" id="1.20.120.550">
    <property type="entry name" value="Membrane associated eicosanoid/glutathione metabolism-like domain"/>
    <property type="match status" value="1"/>
</dbReference>
<dbReference type="AlphaFoldDB" id="A0A8H5B134"/>
<evidence type="ECO:0000256" key="3">
    <source>
        <dbReference type="ARBA" id="ARBA00022989"/>
    </source>
</evidence>
<protein>
    <submittedName>
        <fullName evidence="6">Uncharacterized protein</fullName>
    </submittedName>
</protein>
<keyword evidence="7" id="KW-1185">Reference proteome</keyword>
<comment type="caution">
    <text evidence="6">The sequence shown here is derived from an EMBL/GenBank/DDBJ whole genome shotgun (WGS) entry which is preliminary data.</text>
</comment>
<evidence type="ECO:0000256" key="5">
    <source>
        <dbReference type="SAM" id="Phobius"/>
    </source>
</evidence>
<evidence type="ECO:0000256" key="2">
    <source>
        <dbReference type="ARBA" id="ARBA00022692"/>
    </source>
</evidence>